<evidence type="ECO:0000256" key="6">
    <source>
        <dbReference type="ARBA" id="ARBA00051231"/>
    </source>
</evidence>
<evidence type="ECO:0000259" key="8">
    <source>
        <dbReference type="Pfam" id="PF00676"/>
    </source>
</evidence>
<evidence type="ECO:0000256" key="3">
    <source>
        <dbReference type="ARBA" id="ARBA00023002"/>
    </source>
</evidence>
<evidence type="ECO:0000256" key="2">
    <source>
        <dbReference type="ARBA" id="ARBA00022946"/>
    </source>
</evidence>
<accession>A0A834MZB7</accession>
<dbReference type="AlphaFoldDB" id="A0A834MZB7"/>
<evidence type="ECO:0000256" key="4">
    <source>
        <dbReference type="ARBA" id="ARBA00023052"/>
    </source>
</evidence>
<feature type="domain" description="Dehydrogenase E1 component" evidence="8">
    <location>
        <begin position="85"/>
        <end position="377"/>
    </location>
</feature>
<dbReference type="InterPro" id="IPR001017">
    <property type="entry name" value="DH_E1"/>
</dbReference>
<keyword evidence="10" id="KW-1185">Reference proteome</keyword>
<dbReference type="NCBIfam" id="TIGR03182">
    <property type="entry name" value="PDH_E1_alph_y"/>
    <property type="match status" value="1"/>
</dbReference>
<dbReference type="SUPFAM" id="SSF52518">
    <property type="entry name" value="Thiamin diphosphate-binding fold (THDP-binding)"/>
    <property type="match status" value="1"/>
</dbReference>
<keyword evidence="3 7" id="KW-0560">Oxidoreductase</keyword>
<evidence type="ECO:0000256" key="7">
    <source>
        <dbReference type="RuleBase" id="RU361139"/>
    </source>
</evidence>
<dbReference type="InterPro" id="IPR029061">
    <property type="entry name" value="THDP-binding"/>
</dbReference>
<reference evidence="9" key="1">
    <citation type="journal article" date="2020" name="G3 (Bethesda)">
        <title>High-Quality Assemblies for Three Invasive Social Wasps from the &lt;i&gt;Vespula&lt;/i&gt; Genus.</title>
        <authorList>
            <person name="Harrop T.W.R."/>
            <person name="Guhlin J."/>
            <person name="McLaughlin G.M."/>
            <person name="Permina E."/>
            <person name="Stockwell P."/>
            <person name="Gilligan J."/>
            <person name="Le Lec M.F."/>
            <person name="Gruber M.A.M."/>
            <person name="Quinn O."/>
            <person name="Lovegrove M."/>
            <person name="Duncan E.J."/>
            <person name="Remnant E.J."/>
            <person name="Van Eeckhoven J."/>
            <person name="Graham B."/>
            <person name="Knapp R.A."/>
            <person name="Langford K.W."/>
            <person name="Kronenberg Z."/>
            <person name="Press M.O."/>
            <person name="Eacker S.M."/>
            <person name="Wilson-Rankin E.E."/>
            <person name="Purcell J."/>
            <person name="Lester P.J."/>
            <person name="Dearden P.K."/>
        </authorList>
    </citation>
    <scope>NUCLEOTIDE SEQUENCE</scope>
    <source>
        <strain evidence="9">Marl-1</strain>
    </source>
</reference>
<dbReference type="PANTHER" id="PTHR11516">
    <property type="entry name" value="PYRUVATE DEHYDROGENASE E1 COMPONENT, ALPHA SUBUNIT BACTERIAL AND ORGANELLAR"/>
    <property type="match status" value="1"/>
</dbReference>
<keyword evidence="5 7" id="KW-0670">Pyruvate</keyword>
<dbReference type="Gene3D" id="3.40.50.970">
    <property type="match status" value="1"/>
</dbReference>
<dbReference type="GO" id="GO:0004739">
    <property type="term" value="F:pyruvate dehydrogenase (acetyl-transferring) activity"/>
    <property type="evidence" value="ECO:0007669"/>
    <property type="project" value="UniProtKB-UniRule"/>
</dbReference>
<proteinExistence type="predicted"/>
<keyword evidence="4 7" id="KW-0786">Thiamine pyrophosphate</keyword>
<organism evidence="9 10">
    <name type="scientific">Vespula vulgaris</name>
    <name type="common">Yellow jacket</name>
    <name type="synonym">Wasp</name>
    <dbReference type="NCBI Taxonomy" id="7454"/>
    <lineage>
        <taxon>Eukaryota</taxon>
        <taxon>Metazoa</taxon>
        <taxon>Ecdysozoa</taxon>
        <taxon>Arthropoda</taxon>
        <taxon>Hexapoda</taxon>
        <taxon>Insecta</taxon>
        <taxon>Pterygota</taxon>
        <taxon>Neoptera</taxon>
        <taxon>Endopterygota</taxon>
        <taxon>Hymenoptera</taxon>
        <taxon>Apocrita</taxon>
        <taxon>Aculeata</taxon>
        <taxon>Vespoidea</taxon>
        <taxon>Vespidae</taxon>
        <taxon>Vespinae</taxon>
        <taxon>Vespula</taxon>
    </lineage>
</organism>
<dbReference type="Proteomes" id="UP000614350">
    <property type="component" value="Unassembled WGS sequence"/>
</dbReference>
<name>A0A834MZB7_VESVU</name>
<evidence type="ECO:0000313" key="10">
    <source>
        <dbReference type="Proteomes" id="UP000614350"/>
    </source>
</evidence>
<comment type="function">
    <text evidence="7">The pyruvate dehydrogenase complex catalyzes the overall conversion of pyruvate to acetyl-CoA and CO(2).</text>
</comment>
<keyword evidence="2" id="KW-0809">Transit peptide</keyword>
<comment type="cofactor">
    <cofactor evidence="1 7">
        <name>thiamine diphosphate</name>
        <dbReference type="ChEBI" id="CHEBI:58937"/>
    </cofactor>
</comment>
<comment type="catalytic activity">
    <reaction evidence="6 7">
        <text>N(6)-[(R)-lipoyl]-L-lysyl-[protein] + pyruvate + H(+) = N(6)-[(R)-S(8)-acetyldihydrolipoyl]-L-lysyl-[protein] + CO2</text>
        <dbReference type="Rhea" id="RHEA:19189"/>
        <dbReference type="Rhea" id="RHEA-COMP:10474"/>
        <dbReference type="Rhea" id="RHEA-COMP:10478"/>
        <dbReference type="ChEBI" id="CHEBI:15361"/>
        <dbReference type="ChEBI" id="CHEBI:15378"/>
        <dbReference type="ChEBI" id="CHEBI:16526"/>
        <dbReference type="ChEBI" id="CHEBI:83099"/>
        <dbReference type="ChEBI" id="CHEBI:83111"/>
        <dbReference type="EC" id="1.2.4.1"/>
    </reaction>
</comment>
<evidence type="ECO:0000313" key="9">
    <source>
        <dbReference type="EMBL" id="KAF7390960.1"/>
    </source>
</evidence>
<dbReference type="CDD" id="cd02000">
    <property type="entry name" value="TPP_E1_PDC_ADC_BCADC"/>
    <property type="match status" value="1"/>
</dbReference>
<dbReference type="InterPro" id="IPR050642">
    <property type="entry name" value="PDH_E1_Alpha_Subunit"/>
</dbReference>
<dbReference type="GO" id="GO:0006086">
    <property type="term" value="P:pyruvate decarboxylation to acetyl-CoA"/>
    <property type="evidence" value="ECO:0007669"/>
    <property type="project" value="InterPro"/>
</dbReference>
<dbReference type="FunFam" id="3.40.50.970:FF:000013">
    <property type="entry name" value="Pyruvate dehydrogenase E1 component subunit alpha"/>
    <property type="match status" value="1"/>
</dbReference>
<evidence type="ECO:0000256" key="1">
    <source>
        <dbReference type="ARBA" id="ARBA00001964"/>
    </source>
</evidence>
<evidence type="ECO:0000256" key="5">
    <source>
        <dbReference type="ARBA" id="ARBA00023317"/>
    </source>
</evidence>
<dbReference type="EMBL" id="JACSEA010000010">
    <property type="protein sequence ID" value="KAF7390960.1"/>
    <property type="molecule type" value="Genomic_DNA"/>
</dbReference>
<protein>
    <recommendedName>
        <fullName evidence="7">Pyruvate dehydrogenase E1 component subunit alpha</fullName>
        <ecNumber evidence="7">1.2.4.1</ecNumber>
    </recommendedName>
</protein>
<dbReference type="InterPro" id="IPR017597">
    <property type="entry name" value="Pyrv_DH_E1_asu_subgrp-y"/>
</dbReference>
<dbReference type="EC" id="1.2.4.1" evidence="7"/>
<dbReference type="Pfam" id="PF00676">
    <property type="entry name" value="E1_dh"/>
    <property type="match status" value="1"/>
</dbReference>
<sequence>MVFIAQLWHGKRNDHRNGMLASLTNLKFNQNFILQIDTWVKGVTRDLDIVIWVDNVANYDLYRLEKGPPQQTTLNVEDATYILRTMHYIRRMENKIAEMYRMRLINGFCHLYAGQEAVAIGCKVALKDNDNVITAYRCHAFAFLFGGTARSVMAELMGRKTGISKGKGGSMHMYAPKFYGGEGIVGGQVPIGTGLAFAHKYNGTDAVSVSLYGDGASSQGQIYEVWNMAKLWNLPAIYICENNQYAMGTQLHRHSANTKFYTRGDLIPGIKVNGMRVIDVREAITFARDYAIRNGPIILEVDTYRYYGHSMSDPGVGYRTRDEIKSVQSEQDPILLFTKLLVDNGLKTQNEADEIRKEIYKEVDAEAELAKADPWPELTEITEAVYAKPIGKCRFKVPWENI</sequence>
<comment type="caution">
    <text evidence="9">The sequence shown here is derived from an EMBL/GenBank/DDBJ whole genome shotgun (WGS) entry which is preliminary data.</text>
</comment>
<gene>
    <name evidence="9" type="ORF">HZH66_009440</name>
</gene>
<dbReference type="PANTHER" id="PTHR11516:SF60">
    <property type="entry name" value="PYRUVATE DEHYDROGENASE E1 COMPONENT SUBUNIT ALPHA"/>
    <property type="match status" value="1"/>
</dbReference>